<evidence type="ECO:0000313" key="6">
    <source>
        <dbReference type="Proteomes" id="UP000198362"/>
    </source>
</evidence>
<evidence type="ECO:0000313" key="5">
    <source>
        <dbReference type="EMBL" id="SNT65897.1"/>
    </source>
</evidence>
<evidence type="ECO:0000256" key="2">
    <source>
        <dbReference type="ARBA" id="ARBA00022553"/>
    </source>
</evidence>
<feature type="domain" description="Carrier" evidence="4">
    <location>
        <begin position="31"/>
        <end position="105"/>
    </location>
</feature>
<dbReference type="Pfam" id="PF00550">
    <property type="entry name" value="PP-binding"/>
    <property type="match status" value="1"/>
</dbReference>
<protein>
    <submittedName>
        <fullName evidence="5">Phosphopantetheine attachment site</fullName>
    </submittedName>
</protein>
<reference evidence="5 6" key="1">
    <citation type="submission" date="2017-06" db="EMBL/GenBank/DDBJ databases">
        <authorList>
            <person name="Kim H.J."/>
            <person name="Triplett B.A."/>
        </authorList>
    </citation>
    <scope>NUCLEOTIDE SEQUENCE [LARGE SCALE GENOMIC DNA]</scope>
    <source>
        <strain evidence="5 6">CGMCC 4.5593</strain>
    </source>
</reference>
<dbReference type="GO" id="GO:0031177">
    <property type="term" value="F:phosphopantetheine binding"/>
    <property type="evidence" value="ECO:0007669"/>
    <property type="project" value="InterPro"/>
</dbReference>
<keyword evidence="2" id="KW-0597">Phosphoprotein</keyword>
<gene>
    <name evidence="5" type="ORF">SAMN05421812_12843</name>
</gene>
<name>A0A239PFK2_9ACTN</name>
<dbReference type="InterPro" id="IPR036736">
    <property type="entry name" value="ACP-like_sf"/>
</dbReference>
<dbReference type="PROSITE" id="PS00012">
    <property type="entry name" value="PHOSPHOPANTETHEINE"/>
    <property type="match status" value="1"/>
</dbReference>
<dbReference type="RefSeq" id="WP_144022972.1">
    <property type="nucleotide sequence ID" value="NZ_FZPH01000028.1"/>
</dbReference>
<dbReference type="InterPro" id="IPR006162">
    <property type="entry name" value="Ppantetheine_attach_site"/>
</dbReference>
<evidence type="ECO:0000259" key="4">
    <source>
        <dbReference type="PROSITE" id="PS50075"/>
    </source>
</evidence>
<dbReference type="Proteomes" id="UP000198362">
    <property type="component" value="Unassembled WGS sequence"/>
</dbReference>
<dbReference type="PROSITE" id="PS50075">
    <property type="entry name" value="CARRIER"/>
    <property type="match status" value="1"/>
</dbReference>
<keyword evidence="6" id="KW-1185">Reference proteome</keyword>
<organism evidence="5 6">
    <name type="scientific">Asanoa hainanensis</name>
    <dbReference type="NCBI Taxonomy" id="560556"/>
    <lineage>
        <taxon>Bacteria</taxon>
        <taxon>Bacillati</taxon>
        <taxon>Actinomycetota</taxon>
        <taxon>Actinomycetes</taxon>
        <taxon>Micromonosporales</taxon>
        <taxon>Micromonosporaceae</taxon>
        <taxon>Asanoa</taxon>
    </lineage>
</organism>
<sequence length="111" mass="10871">MSDDVRAAGSQPPSAAEPETATCSGAAAAAPGPALTAEQIAALCTGIAGTPIGADDDILLAGLSSLDLVRLTGAVQQAVGARLTALDVLDHPTPRALATLLHTRPQTAGHG</sequence>
<dbReference type="SMART" id="SM00823">
    <property type="entry name" value="PKS_PP"/>
    <property type="match status" value="1"/>
</dbReference>
<dbReference type="InterPro" id="IPR020806">
    <property type="entry name" value="PKS_PP-bd"/>
</dbReference>
<evidence type="ECO:0000256" key="3">
    <source>
        <dbReference type="SAM" id="MobiDB-lite"/>
    </source>
</evidence>
<feature type="region of interest" description="Disordered" evidence="3">
    <location>
        <begin position="1"/>
        <end position="26"/>
    </location>
</feature>
<accession>A0A239PFK2</accession>
<proteinExistence type="predicted"/>
<dbReference type="SUPFAM" id="SSF47336">
    <property type="entry name" value="ACP-like"/>
    <property type="match status" value="1"/>
</dbReference>
<dbReference type="AlphaFoldDB" id="A0A239PFK2"/>
<dbReference type="InterPro" id="IPR009081">
    <property type="entry name" value="PP-bd_ACP"/>
</dbReference>
<dbReference type="OrthoDB" id="9778690at2"/>
<dbReference type="Gene3D" id="1.10.1200.10">
    <property type="entry name" value="ACP-like"/>
    <property type="match status" value="1"/>
</dbReference>
<evidence type="ECO:0000256" key="1">
    <source>
        <dbReference type="ARBA" id="ARBA00022450"/>
    </source>
</evidence>
<keyword evidence="1" id="KW-0596">Phosphopantetheine</keyword>
<dbReference type="EMBL" id="FZPH01000028">
    <property type="protein sequence ID" value="SNT65897.1"/>
    <property type="molecule type" value="Genomic_DNA"/>
</dbReference>